<dbReference type="GO" id="GO:0005737">
    <property type="term" value="C:cytoplasm"/>
    <property type="evidence" value="ECO:0007669"/>
    <property type="project" value="UniProtKB-SubCell"/>
</dbReference>
<dbReference type="Gene3D" id="2.10.110.10">
    <property type="entry name" value="Cysteine Rich Protein"/>
    <property type="match status" value="3"/>
</dbReference>
<evidence type="ECO:0000256" key="3">
    <source>
        <dbReference type="ARBA" id="ARBA00022723"/>
    </source>
</evidence>
<evidence type="ECO:0000256" key="6">
    <source>
        <dbReference type="PROSITE-ProRule" id="PRU00125"/>
    </source>
</evidence>
<dbReference type="PROSITE" id="PS50106">
    <property type="entry name" value="PDZ"/>
    <property type="match status" value="1"/>
</dbReference>
<dbReference type="EMBL" id="JN615194">
    <property type="protein sequence ID" value="AEY80343.1"/>
    <property type="molecule type" value="mRNA"/>
</dbReference>
<dbReference type="InterPro" id="IPR001478">
    <property type="entry name" value="PDZ"/>
</dbReference>
<comment type="subcellular location">
    <subcellularLocation>
        <location evidence="1">Cytoplasm</location>
    </subcellularLocation>
</comment>
<dbReference type="CDD" id="cd06753">
    <property type="entry name" value="PDZ_PDLIM-like"/>
    <property type="match status" value="1"/>
</dbReference>
<evidence type="ECO:0000313" key="10">
    <source>
        <dbReference type="EMBL" id="AEY80343.1"/>
    </source>
</evidence>
<dbReference type="Pfam" id="PF00412">
    <property type="entry name" value="LIM"/>
    <property type="match status" value="3"/>
</dbReference>
<evidence type="ECO:0000256" key="1">
    <source>
        <dbReference type="ARBA" id="ARBA00004496"/>
    </source>
</evidence>
<evidence type="ECO:0000256" key="2">
    <source>
        <dbReference type="ARBA" id="ARBA00022490"/>
    </source>
</evidence>
<dbReference type="GO" id="GO:0005912">
    <property type="term" value="C:adherens junction"/>
    <property type="evidence" value="ECO:0007669"/>
    <property type="project" value="TreeGrafter"/>
</dbReference>
<dbReference type="GO" id="GO:0061061">
    <property type="term" value="P:muscle structure development"/>
    <property type="evidence" value="ECO:0007669"/>
    <property type="project" value="TreeGrafter"/>
</dbReference>
<dbReference type="AlphaFoldDB" id="H2DJX2"/>
<feature type="compositionally biased region" description="Pro residues" evidence="7">
    <location>
        <begin position="336"/>
        <end position="354"/>
    </location>
</feature>
<dbReference type="GO" id="GO:0030036">
    <property type="term" value="P:actin cytoskeleton organization"/>
    <property type="evidence" value="ECO:0007669"/>
    <property type="project" value="TreeGrafter"/>
</dbReference>
<dbReference type="PROSITE" id="PS00478">
    <property type="entry name" value="LIM_DOMAIN_1"/>
    <property type="match status" value="2"/>
</dbReference>
<feature type="compositionally biased region" description="Polar residues" evidence="7">
    <location>
        <begin position="410"/>
        <end position="443"/>
    </location>
</feature>
<dbReference type="SUPFAM" id="SSF50156">
    <property type="entry name" value="PDZ domain-like"/>
    <property type="match status" value="1"/>
</dbReference>
<evidence type="ECO:0000259" key="8">
    <source>
        <dbReference type="PROSITE" id="PS50023"/>
    </source>
</evidence>
<dbReference type="InterPro" id="IPR001781">
    <property type="entry name" value="Znf_LIM"/>
</dbReference>
<dbReference type="GO" id="GO:0031941">
    <property type="term" value="C:filamentous actin"/>
    <property type="evidence" value="ECO:0007669"/>
    <property type="project" value="TreeGrafter"/>
</dbReference>
<gene>
    <name evidence="10" type="primary">ML108023</name>
</gene>
<dbReference type="GO" id="GO:0001725">
    <property type="term" value="C:stress fiber"/>
    <property type="evidence" value="ECO:0007669"/>
    <property type="project" value="TreeGrafter"/>
</dbReference>
<feature type="region of interest" description="Disordered" evidence="7">
    <location>
        <begin position="323"/>
        <end position="573"/>
    </location>
</feature>
<dbReference type="InterPro" id="IPR050604">
    <property type="entry name" value="PDZ-LIM_domain"/>
</dbReference>
<feature type="region of interest" description="Disordered" evidence="7">
    <location>
        <begin position="134"/>
        <end position="243"/>
    </location>
</feature>
<name>H2DJX2_MNELE</name>
<accession>H2DJX2</accession>
<feature type="domain" description="PDZ" evidence="9">
    <location>
        <begin position="36"/>
        <end position="118"/>
    </location>
</feature>
<dbReference type="SMART" id="SM00132">
    <property type="entry name" value="LIM"/>
    <property type="match status" value="3"/>
</dbReference>
<dbReference type="PANTHER" id="PTHR24214:SF38">
    <property type="entry name" value="PDZ AND LIM DOMAIN PROTEIN ZASP-RELATED"/>
    <property type="match status" value="1"/>
</dbReference>
<dbReference type="Pfam" id="PF00595">
    <property type="entry name" value="PDZ"/>
    <property type="match status" value="1"/>
</dbReference>
<keyword evidence="2" id="KW-0963">Cytoplasm</keyword>
<dbReference type="GO" id="GO:0046872">
    <property type="term" value="F:metal ion binding"/>
    <property type="evidence" value="ECO:0007669"/>
    <property type="project" value="UniProtKB-KW"/>
</dbReference>
<feature type="compositionally biased region" description="Polar residues" evidence="7">
    <location>
        <begin position="358"/>
        <end position="369"/>
    </location>
</feature>
<feature type="compositionally biased region" description="Polar residues" evidence="7">
    <location>
        <begin position="510"/>
        <end position="544"/>
    </location>
</feature>
<dbReference type="PROSITE" id="PS50023">
    <property type="entry name" value="LIM_DOMAIN_2"/>
    <property type="match status" value="2"/>
</dbReference>
<feature type="domain" description="LIM zinc-binding" evidence="8">
    <location>
        <begin position="699"/>
        <end position="761"/>
    </location>
</feature>
<evidence type="ECO:0000256" key="4">
    <source>
        <dbReference type="ARBA" id="ARBA00022833"/>
    </source>
</evidence>
<organism evidence="10">
    <name type="scientific">Mnemiopsis leidyi</name>
    <name type="common">Sea walnut</name>
    <name type="synonym">Warty comb jellyfish</name>
    <dbReference type="NCBI Taxonomy" id="27923"/>
    <lineage>
        <taxon>Eukaryota</taxon>
        <taxon>Metazoa</taxon>
        <taxon>Ctenophora</taxon>
        <taxon>Tentaculata</taxon>
        <taxon>Lobata</taxon>
        <taxon>Bolinopsidae</taxon>
        <taxon>Mnemiopsis</taxon>
    </lineage>
</organism>
<dbReference type="SMART" id="SM00228">
    <property type="entry name" value="PDZ"/>
    <property type="match status" value="1"/>
</dbReference>
<sequence length="763" mass="79888">MVLVEIFLRPWELDHLTDNGSDSRMSNSEQLSASQNISIVLPGSVPFGFKMQGGREYRAPLTILSVSAGSKAFTQGLRDGDVLLKINSSVTHNLEHTEAMKLIKTAKGGLNLTLTRVTSTREEALQAMKQFSEEMEVPPPPLEHTDSVSLLPPPPADLEPPPPAELDLPPPPSLDMADLPPPPPEDDLPPAPPDTVEVPAPPAAPPAPPAPAKPAAAPPSKVPLGKLTPATPPGTPPTVALKPVDMSYRPSRKASLDIPKSALTQFGEEVISIAHSRENSGDTNMAAVPRSGKFFKLLQSQLDEMKAGTDSLPKYTFPGYNISPAPADGTKSPEIAPCPTPATPATPATPPAVAPKPSNVQKSSASFNLMSMAYSPSPTKSPSQPPTFSKSPTGNIANGTAIKPAPTVKPASTCTSPLPKFQNSDTPPLLSRQGSRSSVNQTPVKPRMVSLVDDSPPDPDTEEVTKQSPSLSKLMFGSGNPPAPTFNSPDRGYNRAATTNGAASHPGVTPSPSNGSVTPSNGSVTSPSTLGSTTEAPTTPKTSNGGTVNGGITPGGTANGGSSPGDNAKGGKKSLFTSNPILLPICKSCHQEIRGPYVGAQGRAWHSEHFVCTVCDGDLSQGFKEVDEKLFCGTCYFERFGEKCANCGKTCVGSVIQALGQSYHPEHFTCFECGNVLKEGFNVDNGNPYCSACHTNFLPLCAGCNKRIEGATQWISALEKDWHNGCFACGVCRAPLAGSSFYHDGQGKALCQVHARAASRPVA</sequence>
<evidence type="ECO:0000256" key="5">
    <source>
        <dbReference type="ARBA" id="ARBA00023038"/>
    </source>
</evidence>
<feature type="compositionally biased region" description="Low complexity" evidence="7">
    <location>
        <begin position="375"/>
        <end position="393"/>
    </location>
</feature>
<reference evidence="10" key="1">
    <citation type="submission" date="2011-08" db="EMBL/GenBank/DDBJ databases">
        <title>The Diversification of the LIM Superclass at the Base of the Metazoa Increased Subcellular Complexity and Promoted Multicellular Specialization.</title>
        <authorList>
            <person name="Koch B.J."/>
            <person name="Ryan J.F."/>
            <person name="Baxevanis A.D."/>
        </authorList>
    </citation>
    <scope>NUCLEOTIDE SEQUENCE</scope>
</reference>
<keyword evidence="5 6" id="KW-0440">LIM domain</keyword>
<dbReference type="SUPFAM" id="SSF57716">
    <property type="entry name" value="Glucocorticoid receptor-like (DNA-binding domain)"/>
    <property type="match status" value="3"/>
</dbReference>
<feature type="domain" description="LIM zinc-binding" evidence="8">
    <location>
        <begin position="584"/>
        <end position="642"/>
    </location>
</feature>
<keyword evidence="4 6" id="KW-0862">Zinc</keyword>
<dbReference type="CDD" id="cd08368">
    <property type="entry name" value="LIM"/>
    <property type="match status" value="2"/>
</dbReference>
<dbReference type="PANTHER" id="PTHR24214">
    <property type="entry name" value="PDZ AND LIM DOMAIN PROTEIN ZASP"/>
    <property type="match status" value="1"/>
</dbReference>
<evidence type="ECO:0000256" key="7">
    <source>
        <dbReference type="SAM" id="MobiDB-lite"/>
    </source>
</evidence>
<keyword evidence="3 6" id="KW-0479">Metal-binding</keyword>
<protein>
    <submittedName>
        <fullName evidence="10">ENIGMA class LIM protein ML108023b</fullName>
    </submittedName>
</protein>
<feature type="compositionally biased region" description="Gly residues" evidence="7">
    <location>
        <begin position="547"/>
        <end position="563"/>
    </location>
</feature>
<dbReference type="FunFam" id="2.30.42.10:FF:000055">
    <property type="entry name" value="PDZ and LIM domain protein 3"/>
    <property type="match status" value="1"/>
</dbReference>
<evidence type="ECO:0000259" key="9">
    <source>
        <dbReference type="PROSITE" id="PS50106"/>
    </source>
</evidence>
<dbReference type="InterPro" id="IPR036034">
    <property type="entry name" value="PDZ_sf"/>
</dbReference>
<dbReference type="GO" id="GO:0003779">
    <property type="term" value="F:actin binding"/>
    <property type="evidence" value="ECO:0007669"/>
    <property type="project" value="TreeGrafter"/>
</dbReference>
<feature type="compositionally biased region" description="Pro residues" evidence="7">
    <location>
        <begin position="151"/>
        <end position="221"/>
    </location>
</feature>
<dbReference type="Gene3D" id="2.30.42.10">
    <property type="match status" value="1"/>
</dbReference>
<dbReference type="GO" id="GO:0051371">
    <property type="term" value="F:muscle alpha-actinin binding"/>
    <property type="evidence" value="ECO:0007669"/>
    <property type="project" value="TreeGrafter"/>
</dbReference>
<proteinExistence type="evidence at transcript level"/>